<dbReference type="InParanoid" id="B3SDA5"/>
<proteinExistence type="inferred from homology"/>
<dbReference type="InterPro" id="IPR050391">
    <property type="entry name" value="Mito_Metabolite_Transporter"/>
</dbReference>
<evidence type="ECO:0000256" key="9">
    <source>
        <dbReference type="RuleBase" id="RU000488"/>
    </source>
</evidence>
<dbReference type="KEGG" id="tad:TRIADDRAFT_51193"/>
<dbReference type="InterPro" id="IPR023395">
    <property type="entry name" value="MCP_dom_sf"/>
</dbReference>
<evidence type="ECO:0000313" key="11">
    <source>
        <dbReference type="EMBL" id="EDV19309.1"/>
    </source>
</evidence>
<reference evidence="11 12" key="1">
    <citation type="journal article" date="2008" name="Nature">
        <title>The Trichoplax genome and the nature of placozoans.</title>
        <authorList>
            <person name="Srivastava M."/>
            <person name="Begovic E."/>
            <person name="Chapman J."/>
            <person name="Putnam N.H."/>
            <person name="Hellsten U."/>
            <person name="Kawashima T."/>
            <person name="Kuo A."/>
            <person name="Mitros T."/>
            <person name="Salamov A."/>
            <person name="Carpenter M.L."/>
            <person name="Signorovitch A.Y."/>
            <person name="Moreno M.A."/>
            <person name="Kamm K."/>
            <person name="Grimwood J."/>
            <person name="Schmutz J."/>
            <person name="Shapiro H."/>
            <person name="Grigoriev I.V."/>
            <person name="Buss L.W."/>
            <person name="Schierwater B."/>
            <person name="Dellaporta S.L."/>
            <person name="Rokhsar D.S."/>
        </authorList>
    </citation>
    <scope>NUCLEOTIDE SEQUENCE [LARGE SCALE GENOMIC DNA]</scope>
    <source>
        <strain evidence="11 12">Grell-BS-1999</strain>
    </source>
</reference>
<evidence type="ECO:0000256" key="4">
    <source>
        <dbReference type="ARBA" id="ARBA00022692"/>
    </source>
</evidence>
<name>B3SDA5_TRIAD</name>
<protein>
    <submittedName>
        <fullName evidence="11">Uncharacterized protein</fullName>
    </submittedName>
</protein>
<dbReference type="eggNOG" id="KOG0753">
    <property type="taxonomic scope" value="Eukaryota"/>
</dbReference>
<dbReference type="PRINTS" id="PR00926">
    <property type="entry name" value="MITOCARRIER"/>
</dbReference>
<comment type="subcellular location">
    <subcellularLocation>
        <location evidence="1">Membrane</location>
        <topology evidence="1">Multi-pass membrane protein</topology>
    </subcellularLocation>
</comment>
<evidence type="ECO:0000256" key="3">
    <source>
        <dbReference type="ARBA" id="ARBA00022448"/>
    </source>
</evidence>
<evidence type="ECO:0000256" key="8">
    <source>
        <dbReference type="PROSITE-ProRule" id="PRU00282"/>
    </source>
</evidence>
<evidence type="ECO:0000256" key="1">
    <source>
        <dbReference type="ARBA" id="ARBA00004141"/>
    </source>
</evidence>
<keyword evidence="6 10" id="KW-1133">Transmembrane helix</keyword>
<keyword evidence="5" id="KW-0677">Repeat</keyword>
<gene>
    <name evidence="11" type="ORF">TRIADDRAFT_51193</name>
</gene>
<dbReference type="Proteomes" id="UP000009022">
    <property type="component" value="Unassembled WGS sequence"/>
</dbReference>
<dbReference type="AlphaFoldDB" id="B3SDA5"/>
<dbReference type="SUPFAM" id="SSF103506">
    <property type="entry name" value="Mitochondrial carrier"/>
    <property type="match status" value="1"/>
</dbReference>
<keyword evidence="12" id="KW-1185">Reference proteome</keyword>
<dbReference type="OMA" id="LIPCWLR"/>
<feature type="repeat" description="Solcar" evidence="8">
    <location>
        <begin position="19"/>
        <end position="113"/>
    </location>
</feature>
<feature type="repeat" description="Solcar" evidence="8">
    <location>
        <begin position="122"/>
        <end position="213"/>
    </location>
</feature>
<keyword evidence="7 8" id="KW-0472">Membrane</keyword>
<comment type="similarity">
    <text evidence="2 9">Belongs to the mitochondrial carrier (TC 2.A.29) family.</text>
</comment>
<dbReference type="PANTHER" id="PTHR45618">
    <property type="entry name" value="MITOCHONDRIAL DICARBOXYLATE CARRIER-RELATED"/>
    <property type="match status" value="1"/>
</dbReference>
<feature type="repeat" description="Solcar" evidence="8">
    <location>
        <begin position="222"/>
        <end position="310"/>
    </location>
</feature>
<accession>B3SDA5</accession>
<dbReference type="GO" id="GO:0022857">
    <property type="term" value="F:transmembrane transporter activity"/>
    <property type="evidence" value="ECO:0000318"/>
    <property type="project" value="GO_Central"/>
</dbReference>
<dbReference type="GO" id="GO:0016020">
    <property type="term" value="C:membrane"/>
    <property type="evidence" value="ECO:0007669"/>
    <property type="project" value="UniProtKB-SubCell"/>
</dbReference>
<dbReference type="InterPro" id="IPR002067">
    <property type="entry name" value="MCP"/>
</dbReference>
<evidence type="ECO:0000256" key="10">
    <source>
        <dbReference type="SAM" id="Phobius"/>
    </source>
</evidence>
<dbReference type="CTD" id="6759422"/>
<evidence type="ECO:0000313" key="12">
    <source>
        <dbReference type="Proteomes" id="UP000009022"/>
    </source>
</evidence>
<dbReference type="Pfam" id="PF00153">
    <property type="entry name" value="Mito_carr"/>
    <property type="match status" value="3"/>
</dbReference>
<feature type="transmembrane region" description="Helical" evidence="10">
    <location>
        <begin position="225"/>
        <end position="248"/>
    </location>
</feature>
<organism evidence="11 12">
    <name type="scientific">Trichoplax adhaerens</name>
    <name type="common">Trichoplax reptans</name>
    <dbReference type="NCBI Taxonomy" id="10228"/>
    <lineage>
        <taxon>Eukaryota</taxon>
        <taxon>Metazoa</taxon>
        <taxon>Placozoa</taxon>
        <taxon>Uniplacotomia</taxon>
        <taxon>Trichoplacea</taxon>
        <taxon>Trichoplacidae</taxon>
        <taxon>Trichoplax</taxon>
    </lineage>
</organism>
<dbReference type="RefSeq" id="XP_002118233.1">
    <property type="nucleotide sequence ID" value="XM_002118197.1"/>
</dbReference>
<evidence type="ECO:0000256" key="2">
    <source>
        <dbReference type="ARBA" id="ARBA00006375"/>
    </source>
</evidence>
<keyword evidence="4 8" id="KW-0812">Transmembrane</keyword>
<dbReference type="Gene3D" id="1.50.40.10">
    <property type="entry name" value="Mitochondrial carrier domain"/>
    <property type="match status" value="1"/>
</dbReference>
<dbReference type="HOGENOM" id="CLU_015166_14_2_1"/>
<keyword evidence="3 9" id="KW-0813">Transport</keyword>
<evidence type="ECO:0000256" key="7">
    <source>
        <dbReference type="ARBA" id="ARBA00023136"/>
    </source>
</evidence>
<sequence length="316" mass="35160">MKSTPATISDPPWFSVTIWRYILSGTSCMTAGAITNPIDVIKIRLQLENELSESSRGMQMFKTRYYRGFLKGMLQIAKDEGFRGLCKGMFASVVREGSYSTLRIGSYEPLKVLMGARDVAHTPLWKKVVAGAVSGSMASLVTSPIDLVKVRQQAEGKLAFGQSKRHANAFAAVRDIIRQEGPRGLLTGMMPTVQRGGIVTAAQLSSYDHTKHTILNFGVMREGPVLHIVSSMVAGLVCAFFTSPVDVVKTRMMNQHKGEKIIYRSTLDCFVKTWRAERLAGFYKGFIPNWMRIGPHTVITFFIFEQLRRMVGIAPI</sequence>
<evidence type="ECO:0000256" key="5">
    <source>
        <dbReference type="ARBA" id="ARBA00022737"/>
    </source>
</evidence>
<dbReference type="PhylomeDB" id="B3SDA5"/>
<evidence type="ECO:0000256" key="6">
    <source>
        <dbReference type="ARBA" id="ARBA00022989"/>
    </source>
</evidence>
<dbReference type="PROSITE" id="PS50920">
    <property type="entry name" value="SOLCAR"/>
    <property type="match status" value="3"/>
</dbReference>
<dbReference type="EMBL" id="DS985277">
    <property type="protein sequence ID" value="EDV19309.1"/>
    <property type="molecule type" value="Genomic_DNA"/>
</dbReference>
<dbReference type="OrthoDB" id="756301at2759"/>
<dbReference type="InterPro" id="IPR018108">
    <property type="entry name" value="MCP_transmembrane"/>
</dbReference>
<dbReference type="GeneID" id="6759422"/>